<dbReference type="AlphaFoldDB" id="A0A385Q3Q9"/>
<accession>A0A385Q3Q9</accession>
<protein>
    <submittedName>
        <fullName evidence="1">Uncharacterized protein</fullName>
    </submittedName>
</protein>
<organism evidence="1 2">
    <name type="scientific">Lachnoanaerobaculum umeaense</name>
    <dbReference type="NCBI Taxonomy" id="617123"/>
    <lineage>
        <taxon>Bacteria</taxon>
        <taxon>Bacillati</taxon>
        <taxon>Bacillota</taxon>
        <taxon>Clostridia</taxon>
        <taxon>Lachnospirales</taxon>
        <taxon>Lachnospiraceae</taxon>
        <taxon>Lachnoanaerobaculum</taxon>
    </lineage>
</organism>
<reference evidence="1 2" key="1">
    <citation type="submission" date="2018-09" db="EMBL/GenBank/DDBJ databases">
        <title>Genome sequencing of Lachnoanaerobaculum umeaense DSM 23576.</title>
        <authorList>
            <person name="Kook J.-K."/>
            <person name="Park S.-N."/>
            <person name="Lim Y.K."/>
        </authorList>
    </citation>
    <scope>NUCLEOTIDE SEQUENCE [LARGE SCALE GENOMIC DNA]</scope>
    <source>
        <strain evidence="2">DSM 23576 \ CCUG 58757</strain>
    </source>
</reference>
<dbReference type="EMBL" id="CP032364">
    <property type="protein sequence ID" value="AYA99333.1"/>
    <property type="molecule type" value="Genomic_DNA"/>
</dbReference>
<sequence length="1019" mass="120212">MGIILNKSKPAFDELKSTNSFGEFFMNGLRDYYTYGFKSYDQYLKGQRIINERWKIFSKILGSEWVLEEGSGGRNFIILKAKPVGTQNPFSIFYFLHNISIIGDYLNYLLDLDERSSLRGGLVNIPVDLKRLDFVEGKNGVQNLEDVNNVEYSIIENWKHSLAVETYKQICNGILPLGYLIVIDKEKIQEGNSTNNKSITVNKKDNIIDMVFVVNGYKYYTTIDSGKEIDNENFRIRINRQMNIWSYRTMEPPKSYKDIYANLSTRTDYLYGLGVLGDLRDFTEKRNTWIIDQCKNADSTFKKYIYNKKSGNNYWFKSKLTMQEIFKDLLCNSADSENNNLVNSFVSLCNFFSHYYPMGTIGSLLSTRCKNISNDTYYDMFKFKHNYLQQTLYDFNLIDLLYAIEHLSVLCVIQYSHGIKLNTYEDIAIPIEIRISAVDGREYVLYYHIIEKKIKAMRLEFINSIKMYSEVKSIKKVRRFIKRDGNKKRVEEEILENVTIDAKDIAHQIITAREMLPYIWGTGVENCAVSDDWENLLASYEMEIQYNPEEELYISNRIKKENRNRELSNIRIFPTKELRRWVRSYYKRIGKYISPGDLDFNIDDDVESICDVYFSKKAPYGEVDTDYIQNKEKEYKEEGYIVKGKIVKEYVGHAALFNTLFSNYTVVLANSILECSKKDNKLLGDVLEKNVTQTFNYFNECEIKKIVDELSNIIEDSELINFNGESRFLFPESDYLFDVLPLTKIEARWLLTILNNPLASLFMTESDIKRVKEKIKLAPYKVKPLDFNCINYFDRYNFEHKDLKGKKTVNQDGRISNKDLKVLKIIKKGISEGFKLKIKYRNWRKQPIWITCAPCWIEYSIRDDLFRLWYVRNGKSGICIINIPRIEKVIELTNMKYDIKEQSMLLESIYKESMQEIQVEFFQGDRNILDRILTEFSLWEKKCVFDSVSKYYRMTLYYSKMDESEIMMRLLSYGPFIRVVADDDNYVLSEVRNRIVKQYKLNQIRKLESEKNDKSIISR</sequence>
<evidence type="ECO:0000313" key="1">
    <source>
        <dbReference type="EMBL" id="AYA99333.1"/>
    </source>
</evidence>
<dbReference type="Proteomes" id="UP000265562">
    <property type="component" value="Chromosome"/>
</dbReference>
<proteinExistence type="predicted"/>
<gene>
    <name evidence="1" type="ORF">D4A81_04930</name>
</gene>
<dbReference type="RefSeq" id="WP_111525519.1">
    <property type="nucleotide sequence ID" value="NZ_CP032364.1"/>
</dbReference>
<evidence type="ECO:0000313" key="2">
    <source>
        <dbReference type="Proteomes" id="UP000265562"/>
    </source>
</evidence>
<name>A0A385Q3Q9_9FIRM</name>
<keyword evidence="2" id="KW-1185">Reference proteome</keyword>
<dbReference type="KEGG" id="lua:D4A81_04930"/>
<dbReference type="OrthoDB" id="9815009at2"/>